<gene>
    <name evidence="1" type="ORF">AAJ76_570005063</name>
</gene>
<dbReference type="GeneID" id="36320960"/>
<protein>
    <submittedName>
        <fullName evidence="1">Uncharacterized protein</fullName>
    </submittedName>
</protein>
<dbReference type="VEuPathDB" id="MicrosporidiaDB:G9O61_00g022320"/>
<organism evidence="1 2">
    <name type="scientific">Vairimorpha ceranae</name>
    <dbReference type="NCBI Taxonomy" id="40302"/>
    <lineage>
        <taxon>Eukaryota</taxon>
        <taxon>Fungi</taxon>
        <taxon>Fungi incertae sedis</taxon>
        <taxon>Microsporidia</taxon>
        <taxon>Nosematidae</taxon>
        <taxon>Vairimorpha</taxon>
    </lineage>
</organism>
<accession>A0A0F9WCP0</accession>
<comment type="caution">
    <text evidence="1">The sequence shown here is derived from an EMBL/GenBank/DDBJ whole genome shotgun (WGS) entry which is preliminary data.</text>
</comment>
<proteinExistence type="predicted"/>
<evidence type="ECO:0000313" key="2">
    <source>
        <dbReference type="Proteomes" id="UP000034350"/>
    </source>
</evidence>
<dbReference type="RefSeq" id="XP_024330337.1">
    <property type="nucleotide sequence ID" value="XM_024476012.1"/>
</dbReference>
<evidence type="ECO:0000313" key="1">
    <source>
        <dbReference type="EMBL" id="KKO74595.1"/>
    </source>
</evidence>
<sequence>MFFYVILNYASIITNSDIKDLNITEEQYSHNSNNLPTFTSERNYFVSLSQQSSNVKYKVCTEEALSRNTKMKFLDIENLSKQDDQLNQENFDSFLILSKDFDTSCCFKDSIGPCDTNKLNNISENSISISSVCKDANKTRCDNLNNIDFSTDYFNNILLNDTDVFFNQGSIVESSDSDEPFFDNVKNLSDDDRGDTLIEQHSYIYGDNDIDFQNDEKLNLESLFPISDSINNYINSDLDRRDHNQNPQCSTDYYFQYNDKMNKENIEADNASLDTEIINFPDDCCLNKKVKILDKNVKKKSNNFASSLNSDNSFSNFEENITDVKDQKGDDIVFASESNNDDFFAVNSLQNNLHIILVKNQQKFCVIRENFFSNVYKHVKTDFISFNFVKNHKYCTMRRNIREHFAKLSKCLFKDFDSRITASVTLNLPNNIKHLIIENIEFYKCIVKFVIDLKSYIKMSKYGFCGTVYNLKLTKYIVEDIIALFDTTIKNIYEVCMDNKFFGSELAHDIKKVIIILKSEIILLNNRLEYIYIHIKKFAGFLDAIKQ</sequence>
<name>A0A0F9WCP0_9MICR</name>
<dbReference type="EMBL" id="JPQZ01000057">
    <property type="protein sequence ID" value="KKO74595.1"/>
    <property type="molecule type" value="Genomic_DNA"/>
</dbReference>
<reference evidence="1 2" key="1">
    <citation type="journal article" date="2015" name="Environ. Microbiol.">
        <title>Genome analyses suggest the presence of polyploidy and recent human-driven expansions in eight global populations of the honeybee pathogen Nosema ceranae.</title>
        <authorList>
            <person name="Pelin A."/>
            <person name="Selman M."/>
            <person name="Aris-Brosou S."/>
            <person name="Farinelli L."/>
            <person name="Corradi N."/>
        </authorList>
    </citation>
    <scope>NUCLEOTIDE SEQUENCE [LARGE SCALE GENOMIC DNA]</scope>
    <source>
        <strain evidence="1 2">PA08 1199</strain>
    </source>
</reference>
<keyword evidence="2" id="KW-1185">Reference proteome</keyword>
<dbReference type="Proteomes" id="UP000034350">
    <property type="component" value="Unassembled WGS sequence"/>
</dbReference>
<dbReference type="VEuPathDB" id="MicrosporidiaDB:AAJ76_570005063"/>
<dbReference type="AlphaFoldDB" id="A0A0F9WCP0"/>